<dbReference type="AlphaFoldDB" id="A0A508WU75"/>
<evidence type="ECO:0000313" key="1">
    <source>
        <dbReference type="EMBL" id="VTZ59576.1"/>
    </source>
</evidence>
<proteinExistence type="predicted"/>
<reference evidence="1" key="1">
    <citation type="submission" date="2019-06" db="EMBL/GenBank/DDBJ databases">
        <authorList>
            <person name="Le Quere A."/>
            <person name="Colella S."/>
        </authorList>
    </citation>
    <scope>NUCLEOTIDE SEQUENCE</scope>
    <source>
        <strain evidence="1">EmedicaeMD41</strain>
    </source>
</reference>
<protein>
    <submittedName>
        <fullName evidence="1">Uncharacterized protein</fullName>
    </submittedName>
</protein>
<organism evidence="1">
    <name type="scientific">Sinorhizobium medicae</name>
    <dbReference type="NCBI Taxonomy" id="110321"/>
    <lineage>
        <taxon>Bacteria</taxon>
        <taxon>Pseudomonadati</taxon>
        <taxon>Pseudomonadota</taxon>
        <taxon>Alphaproteobacteria</taxon>
        <taxon>Hyphomicrobiales</taxon>
        <taxon>Rhizobiaceae</taxon>
        <taxon>Sinorhizobium/Ensifer group</taxon>
        <taxon>Sinorhizobium</taxon>
    </lineage>
</organism>
<gene>
    <name evidence="1" type="ORF">EMEDMD4_1140014</name>
</gene>
<dbReference type="EMBL" id="CABFNB010000018">
    <property type="protein sequence ID" value="VTZ59576.1"/>
    <property type="molecule type" value="Genomic_DNA"/>
</dbReference>
<sequence length="94" mass="10175">MAARSSLRILLSRGALKAVPVVVWYTGGSGELPVGAVSHCRVAAFGRRQYSASRTIMSDAYLDVTSIIINSILHECDKYLPKFLCFGIGGLSRK</sequence>
<accession>A0A508WU75</accession>
<dbReference type="Proteomes" id="UP000507954">
    <property type="component" value="Unassembled WGS sequence"/>
</dbReference>
<name>A0A508WU75_9HYPH</name>